<dbReference type="PANTHER" id="PTHR33361:SF16">
    <property type="entry name" value="DUF885 DOMAIN-CONTAINING PROTEIN"/>
    <property type="match status" value="1"/>
</dbReference>
<evidence type="ECO:0008006" key="4">
    <source>
        <dbReference type="Google" id="ProtNLM"/>
    </source>
</evidence>
<dbReference type="KEGG" id="tsa:AciPR4_0998"/>
<proteinExistence type="predicted"/>
<dbReference type="Pfam" id="PF05960">
    <property type="entry name" value="DUF885"/>
    <property type="match status" value="1"/>
</dbReference>
<dbReference type="RefSeq" id="WP_013567564.1">
    <property type="nucleotide sequence ID" value="NC_014963.1"/>
</dbReference>
<dbReference type="Proteomes" id="UP000006844">
    <property type="component" value="Chromosome"/>
</dbReference>
<dbReference type="EMBL" id="CP002467">
    <property type="protein sequence ID" value="ADV81831.1"/>
    <property type="molecule type" value="Genomic_DNA"/>
</dbReference>
<keyword evidence="1" id="KW-0732">Signal</keyword>
<evidence type="ECO:0000313" key="3">
    <source>
        <dbReference type="Proteomes" id="UP000006844"/>
    </source>
</evidence>
<organism evidence="2 3">
    <name type="scientific">Terriglobus saanensis (strain ATCC BAA-1853 / DSM 23119 / SP1PR4)</name>
    <dbReference type="NCBI Taxonomy" id="401053"/>
    <lineage>
        <taxon>Bacteria</taxon>
        <taxon>Pseudomonadati</taxon>
        <taxon>Acidobacteriota</taxon>
        <taxon>Terriglobia</taxon>
        <taxon>Terriglobales</taxon>
        <taxon>Acidobacteriaceae</taxon>
        <taxon>Terriglobus</taxon>
    </lineage>
</organism>
<gene>
    <name evidence="2" type="ordered locus">AciPR4_0998</name>
</gene>
<evidence type="ECO:0000256" key="1">
    <source>
        <dbReference type="SAM" id="SignalP"/>
    </source>
</evidence>
<keyword evidence="3" id="KW-1185">Reference proteome</keyword>
<dbReference type="STRING" id="401053.AciPR4_0998"/>
<reference evidence="2 3" key="1">
    <citation type="journal article" date="2012" name="Stand. Genomic Sci.">
        <title>Complete genome sequence of Terriglobus saanensis type strain SP1PR4(T), an Acidobacteria from tundra soil.</title>
        <authorList>
            <person name="Rawat S.R."/>
            <person name="Mannisto M.K."/>
            <person name="Starovoytov V."/>
            <person name="Goodwin L."/>
            <person name="Nolan M."/>
            <person name="Hauser L."/>
            <person name="Land M."/>
            <person name="Davenport K.W."/>
            <person name="Woyke T."/>
            <person name="Haggblom M.M."/>
        </authorList>
    </citation>
    <scope>NUCLEOTIDE SEQUENCE</scope>
    <source>
        <strain evidence="3">ATCC BAA-1853 / DSM 23119 / SP1PR4</strain>
    </source>
</reference>
<feature type="chain" id="PRO_5003229333" description="Lipoprotein" evidence="1">
    <location>
        <begin position="43"/>
        <end position="611"/>
    </location>
</feature>
<sequence>MKISENRSIRGTHCPVTLVRMRPHILATSALFLAAACPFVSAQTSPVASRLATQNALFDESWQASLKMSPTLATSVGDYRYNDQLGDYSLAAIAARHQREVSDLARIKTIDPTGFPEQDLISHDLFLRQLQQRVEDFDLKEFEMPLSASGGGGGIHASLADLPLSMPFDSVKHYEDYLSRLRQIPKAFLQVEDVLRAGVKDHLLPVRFTAEKIPGQAEGVIAANPFLIPLRKFPASFSDAEKKRLTDEITSTVNSEVFPAYKQFAAFVTKDYIPYTRTTLSINSLGGGKRRYQATLRRFTTTDLTAAQIHEIGLKEVDRINGEMAALAKANGYSDLASFRNHIENDPKYQAVSADAIVEDFRKYIAQMQPHLPELFNLLPKTAVTVEPIPPFQASAATHYQGGTPDGKRPGRVSVAVSDPTHRSYINDEAIAYHEGVPGHHLQISIQQSLTGLPEFRKHGGNSAYTEGWGLYAEELGKEIGFYQDPGSDYGRLRSELFRAVRLVVDTGIHDMGWSRDQVVEYMRNSHAIDEPTIQSETDRYISGPGQACSYKLGQLKIRELRERSKLQLGPKFDLKTFHDEVLSGGALPLDVLDARIDRWIKGQLPTTASN</sequence>
<feature type="signal peptide" evidence="1">
    <location>
        <begin position="1"/>
        <end position="42"/>
    </location>
</feature>
<dbReference type="eggNOG" id="COG4805">
    <property type="taxonomic scope" value="Bacteria"/>
</dbReference>
<dbReference type="AlphaFoldDB" id="E8V8C8"/>
<protein>
    <recommendedName>
        <fullName evidence="4">Lipoprotein</fullName>
    </recommendedName>
</protein>
<dbReference type="InterPro" id="IPR010281">
    <property type="entry name" value="DUF885"/>
</dbReference>
<name>E8V8C8_TERSS</name>
<evidence type="ECO:0000313" key="2">
    <source>
        <dbReference type="EMBL" id="ADV81831.1"/>
    </source>
</evidence>
<dbReference type="PANTHER" id="PTHR33361">
    <property type="entry name" value="GLR0591 PROTEIN"/>
    <property type="match status" value="1"/>
</dbReference>
<accession>E8V8C8</accession>
<dbReference type="HOGENOM" id="CLU_018914_1_0_0"/>